<evidence type="ECO:0000256" key="1">
    <source>
        <dbReference type="SAM" id="MobiDB-lite"/>
    </source>
</evidence>
<dbReference type="InterPro" id="IPR029025">
    <property type="entry name" value="T3SS_substrate_exporter_C"/>
</dbReference>
<dbReference type="PRINTS" id="PR00950">
    <property type="entry name" value="TYPE3IMSPROT"/>
</dbReference>
<keyword evidence="3" id="KW-0282">Flagellum</keyword>
<keyword evidence="3" id="KW-0969">Cilium</keyword>
<gene>
    <name evidence="3" type="ORF">SAMN04489807_1840</name>
</gene>
<reference evidence="4" key="1">
    <citation type="submission" date="2016-10" db="EMBL/GenBank/DDBJ databases">
        <authorList>
            <person name="Varghese N."/>
            <person name="Submissions S."/>
        </authorList>
    </citation>
    <scope>NUCLEOTIDE SEQUENCE [LARGE SCALE GENOMIC DNA]</scope>
    <source>
        <strain evidence="4">DSM 16089</strain>
    </source>
</reference>
<proteinExistence type="predicted"/>
<protein>
    <submittedName>
        <fullName evidence="3">Flagellar biosynthetic protein FlhB</fullName>
    </submittedName>
</protein>
<dbReference type="AlphaFoldDB" id="A0A1H4LN84"/>
<dbReference type="RefSeq" id="WP_060928147.1">
    <property type="nucleotide sequence ID" value="NZ_FNSQ01000005.1"/>
</dbReference>
<name>A0A1H4LN84_9MICO</name>
<dbReference type="EMBL" id="FNSQ01000005">
    <property type="protein sequence ID" value="SEB71745.1"/>
    <property type="molecule type" value="Genomic_DNA"/>
</dbReference>
<dbReference type="SUPFAM" id="SSF160544">
    <property type="entry name" value="EscU C-terminal domain-like"/>
    <property type="match status" value="1"/>
</dbReference>
<organism evidence="3 4">
    <name type="scientific">Microbacterium hydrocarbonoxydans</name>
    <dbReference type="NCBI Taxonomy" id="273678"/>
    <lineage>
        <taxon>Bacteria</taxon>
        <taxon>Bacillati</taxon>
        <taxon>Actinomycetota</taxon>
        <taxon>Actinomycetes</taxon>
        <taxon>Micrococcales</taxon>
        <taxon>Microbacteriaceae</taxon>
        <taxon>Microbacterium</taxon>
    </lineage>
</organism>
<keyword evidence="3" id="KW-0966">Cell projection</keyword>
<keyword evidence="4" id="KW-1185">Reference proteome</keyword>
<feature type="transmembrane region" description="Helical" evidence="2">
    <location>
        <begin position="33"/>
        <end position="51"/>
    </location>
</feature>
<feature type="transmembrane region" description="Helical" evidence="2">
    <location>
        <begin position="188"/>
        <end position="209"/>
    </location>
</feature>
<keyword evidence="2" id="KW-0812">Transmembrane</keyword>
<feature type="transmembrane region" description="Helical" evidence="2">
    <location>
        <begin position="87"/>
        <end position="108"/>
    </location>
</feature>
<evidence type="ECO:0000313" key="4">
    <source>
        <dbReference type="Proteomes" id="UP000183750"/>
    </source>
</evidence>
<dbReference type="InterPro" id="IPR006135">
    <property type="entry name" value="T3SS_substrate_exporter"/>
</dbReference>
<keyword evidence="2" id="KW-1133">Transmembrane helix</keyword>
<dbReference type="GO" id="GO:0009306">
    <property type="term" value="P:protein secretion"/>
    <property type="evidence" value="ECO:0007669"/>
    <property type="project" value="InterPro"/>
</dbReference>
<accession>A0A1H4LN84</accession>
<feature type="compositionally biased region" description="Basic and acidic residues" evidence="1">
    <location>
        <begin position="219"/>
        <end position="234"/>
    </location>
</feature>
<sequence>MSETDTGERTEKATERRLKEARKKGQIGRSQDFTAWVCIAAAAVMMVPTISSGTQVLTELFLAVTPVAKNPTDAAALDVLGSAVGSLGGIMLPMLLVVLLATTATAVAQGGIHLRGVTTRTEQFNIVAGLKRVFGQQALWEGAKALLKTAAIGLALWIVVSGLVPVLMASGSHNITWLLEQAAGGAVALLQVAVAVGILLAAIDVAVVMRRNRKHTHMTKNEAKDEHKKSEGDPLVRSQRRSRQLAMSRNRMIAAVGDSDVVLVNPTHVAVALRYEPGKSAPRVVAKGAGIVAQKIREKAEEAGVPMVRDIPLARALHSACDIGREIPEELYTAVAQVLAFIEHLKRRGSARGTHTMPFESTKDRGL</sequence>
<evidence type="ECO:0000256" key="2">
    <source>
        <dbReference type="SAM" id="Phobius"/>
    </source>
</evidence>
<feature type="transmembrane region" description="Helical" evidence="2">
    <location>
        <begin position="145"/>
        <end position="168"/>
    </location>
</feature>
<dbReference type="PANTHER" id="PTHR30531:SF12">
    <property type="entry name" value="FLAGELLAR BIOSYNTHETIC PROTEIN FLHB"/>
    <property type="match status" value="1"/>
</dbReference>
<keyword evidence="2" id="KW-0472">Membrane</keyword>
<feature type="compositionally biased region" description="Basic and acidic residues" evidence="1">
    <location>
        <begin position="1"/>
        <end position="18"/>
    </location>
</feature>
<dbReference type="GO" id="GO:0005886">
    <property type="term" value="C:plasma membrane"/>
    <property type="evidence" value="ECO:0007669"/>
    <property type="project" value="TreeGrafter"/>
</dbReference>
<dbReference type="OrthoDB" id="9807950at2"/>
<dbReference type="Gene3D" id="3.40.1690.10">
    <property type="entry name" value="secretion proteins EscU"/>
    <property type="match status" value="1"/>
</dbReference>
<dbReference type="PANTHER" id="PTHR30531">
    <property type="entry name" value="FLAGELLAR BIOSYNTHETIC PROTEIN FLHB"/>
    <property type="match status" value="1"/>
</dbReference>
<feature type="region of interest" description="Disordered" evidence="1">
    <location>
        <begin position="1"/>
        <end position="24"/>
    </location>
</feature>
<evidence type="ECO:0000313" key="3">
    <source>
        <dbReference type="EMBL" id="SEB71745.1"/>
    </source>
</evidence>
<dbReference type="Proteomes" id="UP000183750">
    <property type="component" value="Unassembled WGS sequence"/>
</dbReference>
<feature type="region of interest" description="Disordered" evidence="1">
    <location>
        <begin position="215"/>
        <end position="241"/>
    </location>
</feature>
<dbReference type="Pfam" id="PF01312">
    <property type="entry name" value="Bac_export_2"/>
    <property type="match status" value="1"/>
</dbReference>